<organism evidence="3 4">
    <name type="scientific">Neomesorhizobium albiziae</name>
    <dbReference type="NCBI Taxonomy" id="335020"/>
    <lineage>
        <taxon>Bacteria</taxon>
        <taxon>Pseudomonadati</taxon>
        <taxon>Pseudomonadota</taxon>
        <taxon>Alphaproteobacteria</taxon>
        <taxon>Hyphomicrobiales</taxon>
        <taxon>Phyllobacteriaceae</taxon>
        <taxon>Neomesorhizobium</taxon>
    </lineage>
</organism>
<name>A0A1I4F0M7_9HYPH</name>
<feature type="chain" id="PRO_5009302733" description="Phage abortive infection protein" evidence="2">
    <location>
        <begin position="17"/>
        <end position="214"/>
    </location>
</feature>
<keyword evidence="4" id="KW-1185">Reference proteome</keyword>
<keyword evidence="2" id="KW-0732">Signal</keyword>
<evidence type="ECO:0000313" key="4">
    <source>
        <dbReference type="Proteomes" id="UP000323300"/>
    </source>
</evidence>
<evidence type="ECO:0008006" key="5">
    <source>
        <dbReference type="Google" id="ProtNLM"/>
    </source>
</evidence>
<feature type="signal peptide" evidence="2">
    <location>
        <begin position="1"/>
        <end position="16"/>
    </location>
</feature>
<dbReference type="Proteomes" id="UP000323300">
    <property type="component" value="Unassembled WGS sequence"/>
</dbReference>
<dbReference type="EMBL" id="FOSL01000032">
    <property type="protein sequence ID" value="SFL10316.1"/>
    <property type="molecule type" value="Genomic_DNA"/>
</dbReference>
<proteinExistence type="predicted"/>
<dbReference type="AlphaFoldDB" id="A0A1I4F0M7"/>
<gene>
    <name evidence="3" type="ORF">SAMN04488498_13214</name>
</gene>
<evidence type="ECO:0000256" key="2">
    <source>
        <dbReference type="SAM" id="SignalP"/>
    </source>
</evidence>
<evidence type="ECO:0000313" key="3">
    <source>
        <dbReference type="EMBL" id="SFL10316.1"/>
    </source>
</evidence>
<keyword evidence="1" id="KW-0472">Membrane</keyword>
<keyword evidence="1" id="KW-1133">Transmembrane helix</keyword>
<protein>
    <recommendedName>
        <fullName evidence="5">Phage abortive infection protein</fullName>
    </recommendedName>
</protein>
<keyword evidence="1" id="KW-0812">Transmembrane</keyword>
<evidence type="ECO:0000256" key="1">
    <source>
        <dbReference type="SAM" id="Phobius"/>
    </source>
</evidence>
<dbReference type="RefSeq" id="WP_244621932.1">
    <property type="nucleotide sequence ID" value="NZ_BSPE01000009.1"/>
</dbReference>
<accession>A0A1I4F0M7</accession>
<reference evidence="3 4" key="1">
    <citation type="submission" date="2016-10" db="EMBL/GenBank/DDBJ databases">
        <authorList>
            <person name="Varghese N."/>
            <person name="Submissions S."/>
        </authorList>
    </citation>
    <scope>NUCLEOTIDE SEQUENCE [LARGE SCALE GENOMIC DNA]</scope>
    <source>
        <strain evidence="3 4">DSM 21822</strain>
    </source>
</reference>
<feature type="transmembrane region" description="Helical" evidence="1">
    <location>
        <begin position="56"/>
        <end position="77"/>
    </location>
</feature>
<sequence length="214" mass="24770">MFYLAMARILAIRLMAATALHGKRPPAGCGNWQGMRQHIVSVAGVSRNLSMGTMQIWELLSNMVTVIGLPMAIFIFFHEQRKRRETEEEEIYQLLSDGYTDFLKLVLDNPDLKLQSSHATPNLSEDQRERMLAMLGILIALFERAYVFAYEDPMTPRKARRWRSWEDFMREWCRREDFRENLPLLLPGEDPDFTVYIGRIAAEEAARLNPGVSS</sequence>